<evidence type="ECO:0000256" key="1">
    <source>
        <dbReference type="SAM" id="SignalP"/>
    </source>
</evidence>
<reference evidence="2" key="1">
    <citation type="submission" date="2022-10" db="EMBL/GenBank/DDBJ databases">
        <authorList>
            <person name="Chen Y."/>
            <person name="Dougan E. K."/>
            <person name="Chan C."/>
            <person name="Rhodes N."/>
            <person name="Thang M."/>
        </authorList>
    </citation>
    <scope>NUCLEOTIDE SEQUENCE</scope>
</reference>
<keyword evidence="4" id="KW-1185">Reference proteome</keyword>
<dbReference type="EMBL" id="CAMXCT020003757">
    <property type="protein sequence ID" value="CAL1159426.1"/>
    <property type="molecule type" value="Genomic_DNA"/>
</dbReference>
<keyword evidence="1" id="KW-0732">Signal</keyword>
<name>A0A9P1DA79_9DINO</name>
<feature type="signal peptide" evidence="1">
    <location>
        <begin position="1"/>
        <end position="20"/>
    </location>
</feature>
<proteinExistence type="predicted"/>
<accession>A0A9P1DA79</accession>
<reference evidence="3 4" key="2">
    <citation type="submission" date="2024-05" db="EMBL/GenBank/DDBJ databases">
        <authorList>
            <person name="Chen Y."/>
            <person name="Shah S."/>
            <person name="Dougan E. K."/>
            <person name="Thang M."/>
            <person name="Chan C."/>
        </authorList>
    </citation>
    <scope>NUCLEOTIDE SEQUENCE [LARGE SCALE GENOMIC DNA]</scope>
</reference>
<evidence type="ECO:0000313" key="2">
    <source>
        <dbReference type="EMBL" id="CAI4006051.1"/>
    </source>
</evidence>
<protein>
    <submittedName>
        <fullName evidence="2">Uncharacterized protein</fullName>
    </submittedName>
</protein>
<dbReference type="EMBL" id="CAMXCT010003757">
    <property type="protein sequence ID" value="CAI4006051.1"/>
    <property type="molecule type" value="Genomic_DNA"/>
</dbReference>
<feature type="chain" id="PRO_5043271324" evidence="1">
    <location>
        <begin position="21"/>
        <end position="334"/>
    </location>
</feature>
<gene>
    <name evidence="2" type="ORF">C1SCF055_LOCUS31729</name>
</gene>
<dbReference type="EMBL" id="CAMXCT030003757">
    <property type="protein sequence ID" value="CAL4793363.1"/>
    <property type="molecule type" value="Genomic_DNA"/>
</dbReference>
<organism evidence="2">
    <name type="scientific">Cladocopium goreaui</name>
    <dbReference type="NCBI Taxonomy" id="2562237"/>
    <lineage>
        <taxon>Eukaryota</taxon>
        <taxon>Sar</taxon>
        <taxon>Alveolata</taxon>
        <taxon>Dinophyceae</taxon>
        <taxon>Suessiales</taxon>
        <taxon>Symbiodiniaceae</taxon>
        <taxon>Cladocopium</taxon>
    </lineage>
</organism>
<dbReference type="AlphaFoldDB" id="A0A9P1DA79"/>
<comment type="caution">
    <text evidence="2">The sequence shown here is derived from an EMBL/GenBank/DDBJ whole genome shotgun (WGS) entry which is preliminary data.</text>
</comment>
<dbReference type="OrthoDB" id="408065at2759"/>
<evidence type="ECO:0000313" key="3">
    <source>
        <dbReference type="EMBL" id="CAL4793363.1"/>
    </source>
</evidence>
<dbReference type="Proteomes" id="UP001152797">
    <property type="component" value="Unassembled WGS sequence"/>
</dbReference>
<sequence length="334" mass="37285">MCVFRVRCLITWCLILRVSPQSVRLRPETMSAVLQHCMQDPSVLEKLDLSVLSLETSGVPKIEVIEAFRMLSVRLKRTRIAPSLSSMATAVFCISQILFRRNGGAMAIEVYTGEGWLASSMANGAAVAQLAQSEACASDVPLLITLEGQRKSVERLMSRDLPTASVWLQTTPIPSLIKRLEKTFEAKQLTLVALEGSAYPSELCPKGCRRGETGLFSNILDCFRCPQPQKNQSALREICDHFLANRTLELAIIDTGGPAVEEWYVLETYCRPRSVFIVNSVFALHEGWIAARLRSAGWKEVLSGRLRWGNGFPHMLSLVEETGWVYMMDFGYFG</sequence>
<evidence type="ECO:0000313" key="4">
    <source>
        <dbReference type="Proteomes" id="UP001152797"/>
    </source>
</evidence>